<feature type="signal peptide" evidence="1">
    <location>
        <begin position="1"/>
        <end position="26"/>
    </location>
</feature>
<dbReference type="GO" id="GO:0016788">
    <property type="term" value="F:hydrolase activity, acting on ester bonds"/>
    <property type="evidence" value="ECO:0007669"/>
    <property type="project" value="UniProtKB-ARBA"/>
</dbReference>
<name>A0A2A5CGC9_9GAMM</name>
<dbReference type="Proteomes" id="UP000228987">
    <property type="component" value="Unassembled WGS sequence"/>
</dbReference>
<dbReference type="AlphaFoldDB" id="A0A2A5CGC9"/>
<keyword evidence="1" id="KW-0732">Signal</keyword>
<evidence type="ECO:0000256" key="1">
    <source>
        <dbReference type="SAM" id="SignalP"/>
    </source>
</evidence>
<organism evidence="3 4">
    <name type="scientific">SAR86 cluster bacterium</name>
    <dbReference type="NCBI Taxonomy" id="2030880"/>
    <lineage>
        <taxon>Bacteria</taxon>
        <taxon>Pseudomonadati</taxon>
        <taxon>Pseudomonadota</taxon>
        <taxon>Gammaproteobacteria</taxon>
        <taxon>SAR86 cluster</taxon>
    </lineage>
</organism>
<proteinExistence type="predicted"/>
<accession>A0A2A5CGC9</accession>
<feature type="domain" description="SGNH hydrolase-type esterase" evidence="2">
    <location>
        <begin position="61"/>
        <end position="218"/>
    </location>
</feature>
<sequence length="241" mass="26980">MAAFINTPLRLSILMLFACHTQISLAQQLPDPERYEATILGFEEQDRLNPPPEGAIVLTGSSSIARWNADAQAALAPLTVIPRGFGGSIMNDVLHYLDRIVLTYKPRAILLYEGDNDTGRDFIPVPMVIEQLEQIITRVHQELPTTRIYIMAVKPSISRWNYWSTAQQLSAAYQQIADNDSLIFYVDVAKPFLNVDGRVMTGIFIEDDLHLNDLGNAIWGSTIKAALMPMEARFESTLTTQ</sequence>
<feature type="chain" id="PRO_5013263752" description="SGNH hydrolase-type esterase domain-containing protein" evidence="1">
    <location>
        <begin position="27"/>
        <end position="241"/>
    </location>
</feature>
<evidence type="ECO:0000259" key="2">
    <source>
        <dbReference type="Pfam" id="PF13472"/>
    </source>
</evidence>
<dbReference type="Gene3D" id="3.40.50.1110">
    <property type="entry name" value="SGNH hydrolase"/>
    <property type="match status" value="1"/>
</dbReference>
<dbReference type="SUPFAM" id="SSF52266">
    <property type="entry name" value="SGNH hydrolase"/>
    <property type="match status" value="1"/>
</dbReference>
<reference evidence="4" key="1">
    <citation type="submission" date="2017-08" db="EMBL/GenBank/DDBJ databases">
        <title>A dynamic microbial community with high functional redundancy inhabits the cold, oxic subseafloor aquifer.</title>
        <authorList>
            <person name="Tully B.J."/>
            <person name="Wheat C.G."/>
            <person name="Glazer B.T."/>
            <person name="Huber J.A."/>
        </authorList>
    </citation>
    <scope>NUCLEOTIDE SEQUENCE [LARGE SCALE GENOMIC DNA]</scope>
</reference>
<dbReference type="InterPro" id="IPR036514">
    <property type="entry name" value="SGNH_hydro_sf"/>
</dbReference>
<gene>
    <name evidence="3" type="ORF">COA71_03490</name>
</gene>
<protein>
    <recommendedName>
        <fullName evidence="2">SGNH hydrolase-type esterase domain-containing protein</fullName>
    </recommendedName>
</protein>
<dbReference type="InterPro" id="IPR013830">
    <property type="entry name" value="SGNH_hydro"/>
</dbReference>
<dbReference type="Pfam" id="PF13472">
    <property type="entry name" value="Lipase_GDSL_2"/>
    <property type="match status" value="1"/>
</dbReference>
<evidence type="ECO:0000313" key="4">
    <source>
        <dbReference type="Proteomes" id="UP000228987"/>
    </source>
</evidence>
<dbReference type="EMBL" id="NVWI01000002">
    <property type="protein sequence ID" value="PCJ42588.1"/>
    <property type="molecule type" value="Genomic_DNA"/>
</dbReference>
<comment type="caution">
    <text evidence="3">The sequence shown here is derived from an EMBL/GenBank/DDBJ whole genome shotgun (WGS) entry which is preliminary data.</text>
</comment>
<evidence type="ECO:0000313" key="3">
    <source>
        <dbReference type="EMBL" id="PCJ42588.1"/>
    </source>
</evidence>